<evidence type="ECO:0000256" key="5">
    <source>
        <dbReference type="ARBA" id="ARBA00023077"/>
    </source>
</evidence>
<proteinExistence type="inferred from homology"/>
<keyword evidence="4 8" id="KW-0812">Transmembrane</keyword>
<keyword evidence="3 8" id="KW-1134">Transmembrane beta strand</keyword>
<feature type="domain" description="TonB-dependent receptor-like beta-barrel" evidence="11">
    <location>
        <begin position="454"/>
        <end position="910"/>
    </location>
</feature>
<organism evidence="13 14">
    <name type="scientific">Microbulbifer bruguierae</name>
    <dbReference type="NCBI Taxonomy" id="3029061"/>
    <lineage>
        <taxon>Bacteria</taxon>
        <taxon>Pseudomonadati</taxon>
        <taxon>Pseudomonadota</taxon>
        <taxon>Gammaproteobacteria</taxon>
        <taxon>Cellvibrionales</taxon>
        <taxon>Microbulbiferaceae</taxon>
        <taxon>Microbulbifer</taxon>
    </lineage>
</organism>
<keyword evidence="7 8" id="KW-0998">Cell outer membrane</keyword>
<dbReference type="EMBL" id="CP118605">
    <property type="protein sequence ID" value="WGL16506.1"/>
    <property type="molecule type" value="Genomic_DNA"/>
</dbReference>
<dbReference type="NCBIfam" id="TIGR01782">
    <property type="entry name" value="TonB-Xanth-Caul"/>
    <property type="match status" value="1"/>
</dbReference>
<evidence type="ECO:0000256" key="3">
    <source>
        <dbReference type="ARBA" id="ARBA00022452"/>
    </source>
</evidence>
<accession>A0ABY8NC58</accession>
<keyword evidence="6 8" id="KW-0472">Membrane</keyword>
<dbReference type="InterPro" id="IPR012910">
    <property type="entry name" value="Plug_dom"/>
</dbReference>
<dbReference type="InterPro" id="IPR010104">
    <property type="entry name" value="TonB_rcpt_bac"/>
</dbReference>
<dbReference type="Gene3D" id="2.40.170.20">
    <property type="entry name" value="TonB-dependent receptor, beta-barrel domain"/>
    <property type="match status" value="1"/>
</dbReference>
<comment type="subcellular location">
    <subcellularLocation>
        <location evidence="1 8">Cell outer membrane</location>
        <topology evidence="1 8">Multi-pass membrane protein</topology>
    </subcellularLocation>
</comment>
<dbReference type="InterPro" id="IPR000531">
    <property type="entry name" value="Beta-barrel_TonB"/>
</dbReference>
<feature type="signal peptide" evidence="10">
    <location>
        <begin position="1"/>
        <end position="24"/>
    </location>
</feature>
<keyword evidence="10" id="KW-0732">Signal</keyword>
<evidence type="ECO:0000259" key="11">
    <source>
        <dbReference type="Pfam" id="PF00593"/>
    </source>
</evidence>
<dbReference type="PANTHER" id="PTHR40980:SF3">
    <property type="entry name" value="TONB-DEPENDENT RECEPTOR-LIKE BETA-BARREL DOMAIN-CONTAINING PROTEIN"/>
    <property type="match status" value="1"/>
</dbReference>
<evidence type="ECO:0000259" key="12">
    <source>
        <dbReference type="Pfam" id="PF07715"/>
    </source>
</evidence>
<evidence type="ECO:0000313" key="13">
    <source>
        <dbReference type="EMBL" id="WGL16506.1"/>
    </source>
</evidence>
<dbReference type="InterPro" id="IPR036942">
    <property type="entry name" value="Beta-barrel_TonB_sf"/>
</dbReference>
<dbReference type="PANTHER" id="PTHR40980">
    <property type="entry name" value="PLUG DOMAIN-CONTAINING PROTEIN"/>
    <property type="match status" value="1"/>
</dbReference>
<name>A0ABY8NC58_9GAMM</name>
<dbReference type="SUPFAM" id="SSF56935">
    <property type="entry name" value="Porins"/>
    <property type="match status" value="1"/>
</dbReference>
<dbReference type="InterPro" id="IPR039426">
    <property type="entry name" value="TonB-dep_rcpt-like"/>
</dbReference>
<dbReference type="PROSITE" id="PS52016">
    <property type="entry name" value="TONB_DEPENDENT_REC_3"/>
    <property type="match status" value="1"/>
</dbReference>
<evidence type="ECO:0000256" key="4">
    <source>
        <dbReference type="ARBA" id="ARBA00022692"/>
    </source>
</evidence>
<dbReference type="InterPro" id="IPR037066">
    <property type="entry name" value="Plug_dom_sf"/>
</dbReference>
<feature type="chain" id="PRO_5045780245" evidence="10">
    <location>
        <begin position="25"/>
        <end position="944"/>
    </location>
</feature>
<feature type="domain" description="TonB-dependent receptor plug" evidence="12">
    <location>
        <begin position="67"/>
        <end position="161"/>
    </location>
</feature>
<protein>
    <submittedName>
        <fullName evidence="13">TonB-dependent receptor</fullName>
    </submittedName>
</protein>
<dbReference type="CDD" id="cd01347">
    <property type="entry name" value="ligand_gated_channel"/>
    <property type="match status" value="1"/>
</dbReference>
<reference evidence="13 14" key="1">
    <citation type="submission" date="2023-02" db="EMBL/GenBank/DDBJ databases">
        <title>Description and genomic characterization of Microbulbifer bruguierae sp. nov., isolated from the sediment of mangrove plant Bruguiera sexangula.</title>
        <authorList>
            <person name="Long M."/>
        </authorList>
    </citation>
    <scope>NUCLEOTIDE SEQUENCE [LARGE SCALE GENOMIC DNA]</scope>
    <source>
        <strain evidence="13 14">H12</strain>
    </source>
</reference>
<gene>
    <name evidence="13" type="ORF">PVT68_17300</name>
</gene>
<keyword evidence="5 9" id="KW-0798">TonB box</keyword>
<evidence type="ECO:0000256" key="8">
    <source>
        <dbReference type="PROSITE-ProRule" id="PRU01360"/>
    </source>
</evidence>
<evidence type="ECO:0000256" key="10">
    <source>
        <dbReference type="SAM" id="SignalP"/>
    </source>
</evidence>
<keyword evidence="13" id="KW-0675">Receptor</keyword>
<evidence type="ECO:0000256" key="6">
    <source>
        <dbReference type="ARBA" id="ARBA00023136"/>
    </source>
</evidence>
<dbReference type="Pfam" id="PF07715">
    <property type="entry name" value="Plug"/>
    <property type="match status" value="1"/>
</dbReference>
<evidence type="ECO:0000256" key="2">
    <source>
        <dbReference type="ARBA" id="ARBA00022448"/>
    </source>
</evidence>
<dbReference type="Gene3D" id="2.170.130.10">
    <property type="entry name" value="TonB-dependent receptor, plug domain"/>
    <property type="match status" value="1"/>
</dbReference>
<keyword evidence="2 8" id="KW-0813">Transport</keyword>
<evidence type="ECO:0000256" key="9">
    <source>
        <dbReference type="RuleBase" id="RU003357"/>
    </source>
</evidence>
<keyword evidence="14" id="KW-1185">Reference proteome</keyword>
<evidence type="ECO:0000313" key="14">
    <source>
        <dbReference type="Proteomes" id="UP001236500"/>
    </source>
</evidence>
<dbReference type="Proteomes" id="UP001236500">
    <property type="component" value="Chromosome"/>
</dbReference>
<dbReference type="RefSeq" id="WP_280320298.1">
    <property type="nucleotide sequence ID" value="NZ_CP118605.1"/>
</dbReference>
<evidence type="ECO:0000256" key="7">
    <source>
        <dbReference type="ARBA" id="ARBA00023237"/>
    </source>
</evidence>
<dbReference type="Pfam" id="PF00593">
    <property type="entry name" value="TonB_dep_Rec_b-barrel"/>
    <property type="match status" value="1"/>
</dbReference>
<comment type="similarity">
    <text evidence="8 9">Belongs to the TonB-dependent receptor family.</text>
</comment>
<evidence type="ECO:0000256" key="1">
    <source>
        <dbReference type="ARBA" id="ARBA00004571"/>
    </source>
</evidence>
<sequence>MFVKTKLSAAIIGVVSTFSAGAFALQADKPVESEEGLLEEVVVTGIAASVERSIDRKRVNKLISDGISAEDLGKFPDNNIADSLQRVSGVAIDRSSGEGRYVSIRGLGPDFSAVLVNGRSPATENEERAFSFDTLAAELVSRVDVFKTTDAGLKEGGLGGTVDIVTARPFDFDGFKFAGSMKGMYEGNSGDTRPQGSFIVSNTFDEGRFGVLASVTYQERSTGKYTVKNEYIADTDLEPFLTFTDPSQGWAGGYAYSGDGLDEDTYRVQSIYAGAVEEQRKRVGGNLVLQARPTDELVLTADVIYSDYSISSKEYSTGSYLWAPTLSDVNQVDENGYYSVLNHGYDDGYNISGYAHLLTTTERPTTSSIGGFNAEWTPADNVTVVADISHSEAELDNRGLDRLYILEFLNRPGYIVTSDGGIPEFEYKDIDAIQPEMGSQNMQDLRARISSNDGVYNKGINDEYQLDVTWEPSGSNFTSVRFGFNNTIAEKQTEYWQTPDLIRRMYHGLATGQEIDYASIVTGIKSVDTDFGGLINDVYMIDPAAYREWMANNLDGRTRAGTATGIASKEAFLANGSSWAAVKSNDSYTLEENVFSTYLEADYSTYVFDMPLELNAGIRYTSTTLTSDGTSAVLSGLERESTGEGQPPSPWLVQIMDDEAGTPVEVENDYENWLPSLNATLQVNDDFYIRGAVSQTLTRPTLSALAPYVSYSTTTTSTRNAMGGNPDLKPFRSTNYDMSFEYYFDRSSILALALYKKDIKDYIVRRTETEVFEGLDVEDPAWKEFNVTRPRNTKSATIEGMEINFTHAFDNGLGFTANYTIVDSSATLSDSDDVEQFALPGLSDTGNVSVFYGKDRFQGRVAYNYRTNFVGIVFSGPSNEPVHYDDFGTVDVNFSYDLTDNITTFLQGINITGETINKYGRYKNQFIGYEDFGSLYTLGLRASF</sequence>